<reference evidence="10" key="1">
    <citation type="submission" date="2025-08" db="UniProtKB">
        <authorList>
            <consortium name="RefSeq"/>
        </authorList>
    </citation>
    <scope>IDENTIFICATION</scope>
</reference>
<comment type="caution">
    <text evidence="9">Lacks conserved residue(s) required for the propagation of feature annotation.</text>
</comment>
<keyword evidence="8 9" id="KW-0807">Transducer</keyword>
<dbReference type="GeneID" id="106125068"/>
<keyword evidence="3 9" id="KW-0812">Transmembrane</keyword>
<feature type="transmembrane region" description="Helical" evidence="9">
    <location>
        <begin position="263"/>
        <end position="287"/>
    </location>
</feature>
<dbReference type="GO" id="GO:0005549">
    <property type="term" value="F:odorant binding"/>
    <property type="evidence" value="ECO:0007669"/>
    <property type="project" value="InterPro"/>
</dbReference>
<keyword evidence="4 9" id="KW-0552">Olfaction</keyword>
<accession>A0AAJ6ZR11</accession>
<evidence type="ECO:0000256" key="2">
    <source>
        <dbReference type="ARBA" id="ARBA00022606"/>
    </source>
</evidence>
<name>A0AAJ6ZR11_PAPXU</name>
<evidence type="ECO:0000256" key="4">
    <source>
        <dbReference type="ARBA" id="ARBA00022725"/>
    </source>
</evidence>
<proteinExistence type="inferred from homology"/>
<dbReference type="KEGG" id="pxu:106125068"/>
<feature type="transmembrane region" description="Helical" evidence="9">
    <location>
        <begin position="293"/>
        <end position="316"/>
    </location>
</feature>
<dbReference type="RefSeq" id="XP_013177606.1">
    <property type="nucleotide sequence ID" value="XM_013322152.1"/>
</dbReference>
<dbReference type="AlphaFoldDB" id="A0AAJ6ZR11"/>
<evidence type="ECO:0000256" key="1">
    <source>
        <dbReference type="ARBA" id="ARBA00004141"/>
    </source>
</evidence>
<dbReference type="InterPro" id="IPR004117">
    <property type="entry name" value="7tm6_olfct_rcpt"/>
</dbReference>
<dbReference type="Pfam" id="PF02949">
    <property type="entry name" value="7tm_6"/>
    <property type="match status" value="1"/>
</dbReference>
<keyword evidence="2 9" id="KW-0716">Sensory transduction</keyword>
<dbReference type="GO" id="GO:0004984">
    <property type="term" value="F:olfactory receptor activity"/>
    <property type="evidence" value="ECO:0007669"/>
    <property type="project" value="InterPro"/>
</dbReference>
<evidence type="ECO:0000313" key="10">
    <source>
        <dbReference type="RefSeq" id="XP_013177606.1"/>
    </source>
</evidence>
<evidence type="ECO:0000256" key="6">
    <source>
        <dbReference type="ARBA" id="ARBA00023136"/>
    </source>
</evidence>
<sequence>MYKETLVKMFKFLANSEHPSLGPHLYLLGLTGIWQPDQKIVATRIKMFIFYVIVAFFSSQYIKCIFDLKKESLQLILQYAPFHLGIVKACFFRKECDTWALLINYLSQVECKQIEEEERKMIQIMQNYIRCNRRVTYFFWALAFFSNFSIFSEPYFKNRIVENGTSIYLNIFDAFVPFSSEPPGYYVSMTIQTILGHIVSAYVIGWDTMVAAIMIFFAGQLKMSRMYATEVVKSDAVEIHQNIANCHKFHVELIKFQMIFNDLISPVMFVYLIVISVNLGVCIIQIVQVQDDLAMLISSCLFVVACLIQLLLFYWFSNEVTEESVKVSYGAFESDWVKCDKAVQKEIHLLGLILSKRLVFKAGPFNEMSLTTFVFILRTSYSFYTLLNKTN</sequence>
<dbReference type="PANTHER" id="PTHR21137:SF26">
    <property type="entry name" value="ODORANT RECEPTOR 10A-RELATED"/>
    <property type="match status" value="1"/>
</dbReference>
<gene>
    <name evidence="10" type="primary">LOC106125068</name>
</gene>
<keyword evidence="7 9" id="KW-0675">Receptor</keyword>
<evidence type="ECO:0000256" key="8">
    <source>
        <dbReference type="ARBA" id="ARBA00023224"/>
    </source>
</evidence>
<dbReference type="CTD" id="100127030"/>
<evidence type="ECO:0000256" key="7">
    <source>
        <dbReference type="ARBA" id="ARBA00023170"/>
    </source>
</evidence>
<organism evidence="10">
    <name type="scientific">Papilio xuthus</name>
    <name type="common">Asian swallowtail butterfly</name>
    <dbReference type="NCBI Taxonomy" id="66420"/>
    <lineage>
        <taxon>Eukaryota</taxon>
        <taxon>Metazoa</taxon>
        <taxon>Ecdysozoa</taxon>
        <taxon>Arthropoda</taxon>
        <taxon>Hexapoda</taxon>
        <taxon>Insecta</taxon>
        <taxon>Pterygota</taxon>
        <taxon>Neoptera</taxon>
        <taxon>Endopterygota</taxon>
        <taxon>Lepidoptera</taxon>
        <taxon>Glossata</taxon>
        <taxon>Ditrysia</taxon>
        <taxon>Papilionoidea</taxon>
        <taxon>Papilionidae</taxon>
        <taxon>Papilioninae</taxon>
        <taxon>Papilio</taxon>
    </lineage>
</organism>
<dbReference type="PANTHER" id="PTHR21137">
    <property type="entry name" value="ODORANT RECEPTOR"/>
    <property type="match status" value="1"/>
</dbReference>
<evidence type="ECO:0000256" key="9">
    <source>
        <dbReference type="RuleBase" id="RU351113"/>
    </source>
</evidence>
<dbReference type="Proteomes" id="UP000694872">
    <property type="component" value="Unplaced"/>
</dbReference>
<feature type="transmembrane region" description="Helical" evidence="9">
    <location>
        <begin position="135"/>
        <end position="152"/>
    </location>
</feature>
<comment type="similarity">
    <text evidence="9">Belongs to the insect chemoreceptor superfamily. Heteromeric odorant receptor channel (TC 1.A.69) family.</text>
</comment>
<protein>
    <recommendedName>
        <fullName evidence="9">Odorant receptor</fullName>
    </recommendedName>
</protein>
<keyword evidence="5 9" id="KW-1133">Transmembrane helix</keyword>
<evidence type="ECO:0000256" key="5">
    <source>
        <dbReference type="ARBA" id="ARBA00022989"/>
    </source>
</evidence>
<keyword evidence="6 9" id="KW-0472">Membrane</keyword>
<evidence type="ECO:0000256" key="3">
    <source>
        <dbReference type="ARBA" id="ARBA00022692"/>
    </source>
</evidence>
<feature type="transmembrane region" description="Helical" evidence="9">
    <location>
        <begin position="48"/>
        <end position="66"/>
    </location>
</feature>
<dbReference type="GO" id="GO:0007165">
    <property type="term" value="P:signal transduction"/>
    <property type="evidence" value="ECO:0007669"/>
    <property type="project" value="UniProtKB-KW"/>
</dbReference>
<dbReference type="GO" id="GO:0005886">
    <property type="term" value="C:plasma membrane"/>
    <property type="evidence" value="ECO:0007669"/>
    <property type="project" value="UniProtKB-SubCell"/>
</dbReference>
<comment type="subcellular location">
    <subcellularLocation>
        <location evidence="9">Cell membrane</location>
        <topology evidence="9">Multi-pass membrane protein</topology>
    </subcellularLocation>
    <subcellularLocation>
        <location evidence="1">Membrane</location>
        <topology evidence="1">Multi-pass membrane protein</topology>
    </subcellularLocation>
</comment>
<feature type="transmembrane region" description="Helical" evidence="9">
    <location>
        <begin position="194"/>
        <end position="217"/>
    </location>
</feature>